<sequence>MQPLGEHRNASGRRGVRWVQATRPCLLSELWRRSPALEDATHLHAVYVLQSSSCSSNKITSRTNQSTFLSSSFSNSPHFLMSRSTGVSSSSGILHFNWSFKRCPNGGREANSDDDDKATSTTTTTTTTSSSLIFPYRELGVAAIVPKKIATATDAAVSRLRAALASGRRNRVPGLGVRVTGTLYGQRRGHVHLAFQADGKSHPVVLVELATATSALVREMASGLVRIALECDRRGGEKAAAARLAEEPLWRAYVNGRKSGYAVQRECGPGDWKVLRAVEPVSMGAGVIPSGGAGGADKDVMYMRARFERVVGSKDSEAFYMMNPDSINGGPELSVYLLRV</sequence>
<dbReference type="Proteomes" id="UP001327560">
    <property type="component" value="Chromosome 3"/>
</dbReference>
<name>A0AAQ3K3A7_9LILI</name>
<dbReference type="PANTHER" id="PTHR31696:SF57">
    <property type="entry name" value="OS05G0577100 PROTEIN"/>
    <property type="match status" value="1"/>
</dbReference>
<evidence type="ECO:0000313" key="2">
    <source>
        <dbReference type="Proteomes" id="UP001327560"/>
    </source>
</evidence>
<organism evidence="1 2">
    <name type="scientific">Canna indica</name>
    <name type="common">Indian-shot</name>
    <dbReference type="NCBI Taxonomy" id="4628"/>
    <lineage>
        <taxon>Eukaryota</taxon>
        <taxon>Viridiplantae</taxon>
        <taxon>Streptophyta</taxon>
        <taxon>Embryophyta</taxon>
        <taxon>Tracheophyta</taxon>
        <taxon>Spermatophyta</taxon>
        <taxon>Magnoliopsida</taxon>
        <taxon>Liliopsida</taxon>
        <taxon>Zingiberales</taxon>
        <taxon>Cannaceae</taxon>
        <taxon>Canna</taxon>
    </lineage>
</organism>
<dbReference type="GO" id="GO:0010274">
    <property type="term" value="P:hydrotropism"/>
    <property type="evidence" value="ECO:0007669"/>
    <property type="project" value="InterPro"/>
</dbReference>
<dbReference type="NCBIfam" id="TIGR01570">
    <property type="entry name" value="A_thal_3588"/>
    <property type="match status" value="1"/>
</dbReference>
<keyword evidence="2" id="KW-1185">Reference proteome</keyword>
<proteinExistence type="predicted"/>
<dbReference type="AlphaFoldDB" id="A0AAQ3K3A7"/>
<dbReference type="EMBL" id="CP136892">
    <property type="protein sequence ID" value="WOL01209.1"/>
    <property type="molecule type" value="Genomic_DNA"/>
</dbReference>
<accession>A0AAQ3K3A7</accession>
<dbReference type="Pfam" id="PF04759">
    <property type="entry name" value="DUF617"/>
    <property type="match status" value="1"/>
</dbReference>
<gene>
    <name evidence="1" type="ORF">Cni_G09923</name>
</gene>
<protein>
    <submittedName>
        <fullName evidence="1">Protein MIZU-KUSSEI 1-like</fullName>
    </submittedName>
</protein>
<reference evidence="1 2" key="1">
    <citation type="submission" date="2023-10" db="EMBL/GenBank/DDBJ databases">
        <title>Chromosome-scale genome assembly provides insights into flower coloration mechanisms of Canna indica.</title>
        <authorList>
            <person name="Li C."/>
        </authorList>
    </citation>
    <scope>NUCLEOTIDE SEQUENCE [LARGE SCALE GENOMIC DNA]</scope>
    <source>
        <tissue evidence="1">Flower</tissue>
    </source>
</reference>
<dbReference type="PANTHER" id="PTHR31696">
    <property type="entry name" value="PROTEIN MIZU-KUSSEI 1"/>
    <property type="match status" value="1"/>
</dbReference>
<dbReference type="InterPro" id="IPR006460">
    <property type="entry name" value="MIZ1-like_pln"/>
</dbReference>
<evidence type="ECO:0000313" key="1">
    <source>
        <dbReference type="EMBL" id="WOL01209.1"/>
    </source>
</evidence>